<organismHost>
    <name type="scientific">Cynomys parvidens</name>
    <name type="common">Utah prairie dog</name>
    <dbReference type="NCBI Taxonomy" id="99827"/>
</organismHost>
<organismHost>
    <name type="scientific">Cynomys gunnisoni</name>
    <name type="common">Gunnison's prairie dog</name>
    <name type="synonym">Spermophilus gunnisoni</name>
    <dbReference type="NCBI Taxonomy" id="45479"/>
</organismHost>
<gene>
    <name evidence="1" type="ORF">MPXV-W_Nigeria-172</name>
</gene>
<dbReference type="InterPro" id="IPR011162">
    <property type="entry name" value="MHC_I/II-like_Ag-recog"/>
</dbReference>
<proteinExistence type="predicted"/>
<organismHost>
    <name type="scientific">Mus musculus</name>
    <name type="common">Mouse</name>
    <dbReference type="NCBI Taxonomy" id="10090"/>
</organismHost>
<organism evidence="1 2">
    <name type="scientific">Monkeypox virus</name>
    <name type="common">MPXV</name>
    <dbReference type="NCBI Taxonomy" id="10244"/>
    <lineage>
        <taxon>Viruses</taxon>
        <taxon>Varidnaviria</taxon>
        <taxon>Bamfordvirae</taxon>
        <taxon>Nucleocytoviricota</taxon>
        <taxon>Pokkesviricetes</taxon>
        <taxon>Chitovirales</taxon>
        <taxon>Poxviridae</taxon>
        <taxon>Chordopoxvirinae</taxon>
        <taxon>Orthopoxvirus</taxon>
        <taxon>Orthopoxvirus monkeypox</taxon>
    </lineage>
</organism>
<organismHost>
    <name type="scientific">Cynomys leucurus</name>
    <name type="common">White-tailed prairie dog</name>
    <dbReference type="NCBI Taxonomy" id="99825"/>
</organismHost>
<dbReference type="EMBL" id="KJ642615">
    <property type="protein sequence ID" value="AIE40792.1"/>
    <property type="molecule type" value="Genomic_DNA"/>
</dbReference>
<accession>A0A0F6N7U9</accession>
<evidence type="ECO:0000313" key="2">
    <source>
        <dbReference type="Proteomes" id="UP000154371"/>
    </source>
</evidence>
<dbReference type="InterPro" id="IPR037055">
    <property type="entry name" value="MHC_I-like_Ag-recog_sf"/>
</dbReference>
<evidence type="ECO:0000313" key="1">
    <source>
        <dbReference type="EMBL" id="AIE40792.1"/>
    </source>
</evidence>
<dbReference type="Proteomes" id="UP000154371">
    <property type="component" value="Segment"/>
</dbReference>
<organismHost>
    <name type="scientific">Cynomys mexicanus</name>
    <name type="common">Mexican prairie dog</name>
    <dbReference type="NCBI Taxonomy" id="99826"/>
</organismHost>
<organismHost>
    <name type="scientific">Homo sapiens</name>
    <name type="common">Human</name>
    <dbReference type="NCBI Taxonomy" id="9606"/>
</organismHost>
<organismHost>
    <name type="scientific">Gliridae</name>
    <name type="common">dormice</name>
    <dbReference type="NCBI Taxonomy" id="30650"/>
</organismHost>
<dbReference type="Gene3D" id="3.30.500.10">
    <property type="entry name" value="MHC class I-like antigen recognition-like"/>
    <property type="match status" value="1"/>
</dbReference>
<dbReference type="SUPFAM" id="SSF54452">
    <property type="entry name" value="MHC antigen-recognition domain"/>
    <property type="match status" value="1"/>
</dbReference>
<dbReference type="SMR" id="A0A0F6N7U9"/>
<evidence type="ECO:0008006" key="3">
    <source>
        <dbReference type="Google" id="ProtNLM"/>
    </source>
</evidence>
<name>A0A0F6N7U9_MONPV</name>
<reference evidence="1 2" key="1">
    <citation type="journal article" date="2015" name="Viruses">
        <title>A phylogeographic investigation of african monkeypox.</title>
        <authorList>
            <person name="Nakazawa Y."/>
            <person name="Mauldin M.R."/>
            <person name="Emerson G.L."/>
            <person name="Reynolds M.G."/>
            <person name="Lash R.R."/>
            <person name="Gao J."/>
            <person name="Zhao H."/>
            <person name="Li Y."/>
            <person name="Muyembe J.J."/>
            <person name="Kingebeni P.M."/>
            <person name="Wemakoy O."/>
            <person name="Malekani J."/>
            <person name="Karem K.L."/>
            <person name="Damon I.K."/>
            <person name="Carroll D.S."/>
        </authorList>
    </citation>
    <scope>NUCLEOTIDE SEQUENCE [LARGE SCALE GENOMIC DNA]</scope>
    <source>
        <strain evidence="1">W-Nigeria</strain>
    </source>
</reference>
<organismHost>
    <name type="scientific">Heliosciurus ruwenzorii</name>
    <name type="common">Ruwenzori sun squirrel</name>
    <dbReference type="NCBI Taxonomy" id="226685"/>
</organismHost>
<protein>
    <recommendedName>
        <fullName evidence="3">CPXV018 protein</fullName>
    </recommendedName>
</protein>
<organismHost>
    <name type="scientific">Cynomys ludovicianus</name>
    <name type="common">Black-tailed prairie dog</name>
    <dbReference type="NCBI Taxonomy" id="45480"/>
</organismHost>
<sequence>MDSRIAIYVLVSASLLYLVNCHKLVHYFNLKINGSDITNTADILLDNYPIMTFDGKDIYPSISFMVGNKLFLDLYKNIFEEFFRLFRVSVSSQYEELEYYYSCDYTNNRPTIKQHYFYNGEEYTEIDRSKKATNKNSWLITSGFRLQKWFDSEDCIIYLRSLVRRMEDSNKNSKKLST</sequence>